<evidence type="ECO:0000256" key="1">
    <source>
        <dbReference type="SAM" id="MobiDB-lite"/>
    </source>
</evidence>
<evidence type="ECO:0008006" key="4">
    <source>
        <dbReference type="Google" id="ProtNLM"/>
    </source>
</evidence>
<proteinExistence type="predicted"/>
<keyword evidence="3" id="KW-1185">Reference proteome</keyword>
<evidence type="ECO:0000313" key="3">
    <source>
        <dbReference type="Proteomes" id="UP001565471"/>
    </source>
</evidence>
<accession>A0ABV4F662</accession>
<dbReference type="Proteomes" id="UP001565471">
    <property type="component" value="Unassembled WGS sequence"/>
</dbReference>
<comment type="caution">
    <text evidence="2">The sequence shown here is derived from an EMBL/GenBank/DDBJ whole genome shotgun (WGS) entry which is preliminary data.</text>
</comment>
<feature type="region of interest" description="Disordered" evidence="1">
    <location>
        <begin position="1"/>
        <end position="66"/>
    </location>
</feature>
<sequence>MLKSATRNHGASGPRKERHAPSDEVDEAPSLIDQDQTDVERDLPLDGNEPVERGAPGKAERPLFDE</sequence>
<reference evidence="2 3" key="1">
    <citation type="submission" date="2024-07" db="EMBL/GenBank/DDBJ databases">
        <title>Genomic Encyclopedia of Type Strains, Phase V (KMG-V): Genome sequencing to study the core and pangenomes of soil and plant-associated prokaryotes.</title>
        <authorList>
            <person name="Whitman W."/>
        </authorList>
    </citation>
    <scope>NUCLEOTIDE SEQUENCE [LARGE SCALE GENOMIC DNA]</scope>
    <source>
        <strain evidence="2 3">USDA 415</strain>
    </source>
</reference>
<protein>
    <recommendedName>
        <fullName evidence="4">MatE family transporter</fullName>
    </recommendedName>
</protein>
<dbReference type="EMBL" id="JBGBZA010000002">
    <property type="protein sequence ID" value="MEY9318942.1"/>
    <property type="molecule type" value="Genomic_DNA"/>
</dbReference>
<evidence type="ECO:0000313" key="2">
    <source>
        <dbReference type="EMBL" id="MEY9318942.1"/>
    </source>
</evidence>
<gene>
    <name evidence="2" type="ORF">ABIF29_005741</name>
</gene>
<organism evidence="2 3">
    <name type="scientific">Bradyrhizobium elkanii</name>
    <dbReference type="NCBI Taxonomy" id="29448"/>
    <lineage>
        <taxon>Bacteria</taxon>
        <taxon>Pseudomonadati</taxon>
        <taxon>Pseudomonadota</taxon>
        <taxon>Alphaproteobacteria</taxon>
        <taxon>Hyphomicrobiales</taxon>
        <taxon>Nitrobacteraceae</taxon>
        <taxon>Bradyrhizobium</taxon>
    </lineage>
</organism>
<name>A0ABV4F662_BRAEL</name>